<dbReference type="PATRIC" id="fig|1293439.3.peg.515"/>
<evidence type="ECO:0000313" key="2">
    <source>
        <dbReference type="EMBL" id="KKC39511.1"/>
    </source>
</evidence>
<protein>
    <recommendedName>
        <fullName evidence="4">Mu-like prophage FluMu N-terminal domain-containing protein</fullName>
    </recommendedName>
</protein>
<dbReference type="EMBL" id="LANJ01000011">
    <property type="protein sequence ID" value="KKC39511.1"/>
    <property type="molecule type" value="Genomic_DNA"/>
</dbReference>
<evidence type="ECO:0000313" key="3">
    <source>
        <dbReference type="Proteomes" id="UP000033411"/>
    </source>
</evidence>
<dbReference type="STRING" id="1293439.WH87_04770"/>
<accession>A0A0F5QFI9</accession>
<keyword evidence="3" id="KW-1185">Reference proteome</keyword>
<dbReference type="AlphaFoldDB" id="A0A0F5QFI9"/>
<reference evidence="2 3" key="1">
    <citation type="submission" date="2015-03" db="EMBL/GenBank/DDBJ databases">
        <authorList>
            <person name="Lepp D."/>
            <person name="Hassan Y.I."/>
            <person name="Li X.-Z."/>
            <person name="Zhou T."/>
        </authorList>
    </citation>
    <scope>NUCLEOTIDE SEQUENCE [LARGE SCALE GENOMIC DNA]</scope>
    <source>
        <strain evidence="2 3">E84</strain>
    </source>
</reference>
<comment type="caution">
    <text evidence="2">The sequence shown here is derived from an EMBL/GenBank/DDBJ whole genome shotgun (WGS) entry which is preliminary data.</text>
</comment>
<gene>
    <name evidence="2" type="ORF">WH87_04770</name>
</gene>
<name>A0A0F5QFI9_9HYPH</name>
<feature type="region of interest" description="Disordered" evidence="1">
    <location>
        <begin position="163"/>
        <end position="193"/>
    </location>
</feature>
<organism evidence="2 3">
    <name type="scientific">Devosia epidermidihirudinis</name>
    <dbReference type="NCBI Taxonomy" id="1293439"/>
    <lineage>
        <taxon>Bacteria</taxon>
        <taxon>Pseudomonadati</taxon>
        <taxon>Pseudomonadota</taxon>
        <taxon>Alphaproteobacteria</taxon>
        <taxon>Hyphomicrobiales</taxon>
        <taxon>Devosiaceae</taxon>
        <taxon>Devosia</taxon>
    </lineage>
</organism>
<proteinExistence type="predicted"/>
<dbReference type="Proteomes" id="UP000033411">
    <property type="component" value="Unassembled WGS sequence"/>
</dbReference>
<feature type="region of interest" description="Disordered" evidence="1">
    <location>
        <begin position="64"/>
        <end position="83"/>
    </location>
</feature>
<evidence type="ECO:0008006" key="4">
    <source>
        <dbReference type="Google" id="ProtNLM"/>
    </source>
</evidence>
<sequence>MEVEAGSLASITKARKEFVMKKLVLDKTAFVRHPVLPELKRKLNSEGYQIVDAAFAPEGETILDGSASEGAKTPTKSPVKTAKPNEIPGAAADALALAGGNFMAFKSAAKKILSDALPGTKDEIIAALKAYDGGADGTPTPIPEAWEAMTDDELVELAGKLAGEPVNAGSEGSPADKARSIIQATVDDRASRA</sequence>
<evidence type="ECO:0000256" key="1">
    <source>
        <dbReference type="SAM" id="MobiDB-lite"/>
    </source>
</evidence>